<dbReference type="PANTHER" id="PTHR46013:SF4">
    <property type="entry name" value="B-CELL RECEPTOR CD22-RELATED"/>
    <property type="match status" value="1"/>
</dbReference>
<dbReference type="InterPro" id="IPR013783">
    <property type="entry name" value="Ig-like_fold"/>
</dbReference>
<reference evidence="4" key="1">
    <citation type="submission" date="2023-07" db="EMBL/GenBank/DDBJ databases">
        <title>Chromosome-level Genome Assembly of Striped Snakehead (Channa striata).</title>
        <authorList>
            <person name="Liu H."/>
        </authorList>
    </citation>
    <scope>NUCLEOTIDE SEQUENCE</scope>
    <source>
        <strain evidence="4">Gz</strain>
        <tissue evidence="4">Muscle</tissue>
    </source>
</reference>
<protein>
    <recommendedName>
        <fullName evidence="3">Ig-like domain-containing protein</fullName>
    </recommendedName>
</protein>
<comment type="caution">
    <text evidence="4">The sequence shown here is derived from an EMBL/GenBank/DDBJ whole genome shotgun (WGS) entry which is preliminary data.</text>
</comment>
<evidence type="ECO:0000259" key="3">
    <source>
        <dbReference type="PROSITE" id="PS50835"/>
    </source>
</evidence>
<feature type="domain" description="Ig-like" evidence="3">
    <location>
        <begin position="130"/>
        <end position="215"/>
    </location>
</feature>
<feature type="transmembrane region" description="Helical" evidence="1">
    <location>
        <begin position="497"/>
        <end position="520"/>
    </location>
</feature>
<keyword evidence="2" id="KW-0732">Signal</keyword>
<feature type="signal peptide" evidence="2">
    <location>
        <begin position="1"/>
        <end position="22"/>
    </location>
</feature>
<dbReference type="Pfam" id="PF13927">
    <property type="entry name" value="Ig_3"/>
    <property type="match status" value="1"/>
</dbReference>
<name>A0AA88IPY2_CHASR</name>
<keyword evidence="1" id="KW-1133">Transmembrane helix</keyword>
<dbReference type="InterPro" id="IPR003599">
    <property type="entry name" value="Ig_sub"/>
</dbReference>
<evidence type="ECO:0000313" key="5">
    <source>
        <dbReference type="Proteomes" id="UP001187415"/>
    </source>
</evidence>
<dbReference type="AlphaFoldDB" id="A0AA88IPY2"/>
<dbReference type="SMART" id="SM00409">
    <property type="entry name" value="IG"/>
    <property type="match status" value="3"/>
</dbReference>
<keyword evidence="5" id="KW-1185">Reference proteome</keyword>
<feature type="chain" id="PRO_5041675463" description="Ig-like domain-containing protein" evidence="2">
    <location>
        <begin position="23"/>
        <end position="599"/>
    </location>
</feature>
<feature type="domain" description="Ig-like" evidence="3">
    <location>
        <begin position="324"/>
        <end position="395"/>
    </location>
</feature>
<dbReference type="Gene3D" id="2.60.40.10">
    <property type="entry name" value="Immunoglobulins"/>
    <property type="match status" value="4"/>
</dbReference>
<gene>
    <name evidence="4" type="ORF">Q5P01_025642</name>
</gene>
<accession>A0AA88IPY2</accession>
<evidence type="ECO:0000313" key="4">
    <source>
        <dbReference type="EMBL" id="KAK2817451.1"/>
    </source>
</evidence>
<evidence type="ECO:0000256" key="2">
    <source>
        <dbReference type="SAM" id="SignalP"/>
    </source>
</evidence>
<organism evidence="4 5">
    <name type="scientific">Channa striata</name>
    <name type="common">Snakehead murrel</name>
    <name type="synonym">Ophicephalus striatus</name>
    <dbReference type="NCBI Taxonomy" id="64152"/>
    <lineage>
        <taxon>Eukaryota</taxon>
        <taxon>Metazoa</taxon>
        <taxon>Chordata</taxon>
        <taxon>Craniata</taxon>
        <taxon>Vertebrata</taxon>
        <taxon>Euteleostomi</taxon>
        <taxon>Actinopterygii</taxon>
        <taxon>Neopterygii</taxon>
        <taxon>Teleostei</taxon>
        <taxon>Neoteleostei</taxon>
        <taxon>Acanthomorphata</taxon>
        <taxon>Anabantaria</taxon>
        <taxon>Anabantiformes</taxon>
        <taxon>Channoidei</taxon>
        <taxon>Channidae</taxon>
        <taxon>Channa</taxon>
    </lineage>
</organism>
<dbReference type="SUPFAM" id="SSF48726">
    <property type="entry name" value="Immunoglobulin"/>
    <property type="match status" value="3"/>
</dbReference>
<dbReference type="InterPro" id="IPR003598">
    <property type="entry name" value="Ig_sub2"/>
</dbReference>
<sequence>MHFSAASSGFVVVLLSVSVIQGQKGWEVTYPSTQICGIKGSTVEISCTYTHSSTINDKVITVNSRLWFTKGENNAPVDLTTDSDYTGRVRYHCENNKCTLTITDLRLSNSAVYKFRFITTPREGSYTGLPGVTLSITNLQMQVIRSETRQDSTWAEVKCHSSCLPDNPTFIWYKNGQKIWTETTSPSHAANVNTGDYSCAVKGHENFPSPSLLIQAQSDWGVTYPSAQFCGIKGSTVDIPCSYRYPPRMNNIITTANKRLWFVKGENDSPVDLKTESDYTGRVEYVFYDKVCTLRIKNLRLSDSAVYKFRYITNQPGGSYTGLPGVTLSVTDLQMQVIRSETRQDSTWAEVKCHSSCLPDNPTFIWYKNGQKIWTETTSPSHAGNVSTGDYSCAVKGHENFPSPSLYPPKVPSVSVSPSAEIVEGSSVTLTCSSDSNPAANYTWYKENEDSAKASGQIFTITDFRPEHSGNYYCEAQNTIGRQNSTLYLTVTKSVKAAAAGVSTAVMLLLIILFFVFLWIRRKRGNKQLSEADERPGDMEQGQLKEQENLQYASVQFFKEQTHAVHSTIRAAQPRRHKEEEEVVEYASVGFTNKSSAQR</sequence>
<keyword evidence="1" id="KW-0812">Transmembrane</keyword>
<dbReference type="InterPro" id="IPR007110">
    <property type="entry name" value="Ig-like_dom"/>
</dbReference>
<proteinExistence type="predicted"/>
<keyword evidence="1" id="KW-0472">Membrane</keyword>
<dbReference type="InterPro" id="IPR036179">
    <property type="entry name" value="Ig-like_dom_sf"/>
</dbReference>
<dbReference type="Proteomes" id="UP001187415">
    <property type="component" value="Unassembled WGS sequence"/>
</dbReference>
<feature type="domain" description="Ig-like" evidence="3">
    <location>
        <begin position="409"/>
        <end position="492"/>
    </location>
</feature>
<dbReference type="SMART" id="SM00408">
    <property type="entry name" value="IGc2"/>
    <property type="match status" value="1"/>
</dbReference>
<dbReference type="EMBL" id="JAUPFM010000021">
    <property type="protein sequence ID" value="KAK2817451.1"/>
    <property type="molecule type" value="Genomic_DNA"/>
</dbReference>
<dbReference type="PROSITE" id="PS50835">
    <property type="entry name" value="IG_LIKE"/>
    <property type="match status" value="3"/>
</dbReference>
<evidence type="ECO:0000256" key="1">
    <source>
        <dbReference type="SAM" id="Phobius"/>
    </source>
</evidence>
<dbReference type="PANTHER" id="PTHR46013">
    <property type="entry name" value="VASCULAR CELL ADHESION MOLECULE 1"/>
    <property type="match status" value="1"/>
</dbReference>